<gene>
    <name evidence="2" type="ORF">AVEN_137631_1</name>
</gene>
<accession>A0A4Y2CPH3</accession>
<feature type="compositionally biased region" description="Polar residues" evidence="1">
    <location>
        <begin position="8"/>
        <end position="22"/>
    </location>
</feature>
<dbReference type="Proteomes" id="UP000499080">
    <property type="component" value="Unassembled WGS sequence"/>
</dbReference>
<evidence type="ECO:0000313" key="3">
    <source>
        <dbReference type="Proteomes" id="UP000499080"/>
    </source>
</evidence>
<reference evidence="2 3" key="1">
    <citation type="journal article" date="2019" name="Sci. Rep.">
        <title>Orb-weaving spider Araneus ventricosus genome elucidates the spidroin gene catalogue.</title>
        <authorList>
            <person name="Kono N."/>
            <person name="Nakamura H."/>
            <person name="Ohtoshi R."/>
            <person name="Moran D.A.P."/>
            <person name="Shinohara A."/>
            <person name="Yoshida Y."/>
            <person name="Fujiwara M."/>
            <person name="Mori M."/>
            <person name="Tomita M."/>
            <person name="Arakawa K."/>
        </authorList>
    </citation>
    <scope>NUCLEOTIDE SEQUENCE [LARGE SCALE GENOMIC DNA]</scope>
</reference>
<protein>
    <submittedName>
        <fullName evidence="2">Uncharacterized protein</fullName>
    </submittedName>
</protein>
<keyword evidence="3" id="KW-1185">Reference proteome</keyword>
<name>A0A4Y2CPH3_ARAVE</name>
<proteinExistence type="predicted"/>
<organism evidence="2 3">
    <name type="scientific">Araneus ventricosus</name>
    <name type="common">Orbweaver spider</name>
    <name type="synonym">Epeira ventricosa</name>
    <dbReference type="NCBI Taxonomy" id="182803"/>
    <lineage>
        <taxon>Eukaryota</taxon>
        <taxon>Metazoa</taxon>
        <taxon>Ecdysozoa</taxon>
        <taxon>Arthropoda</taxon>
        <taxon>Chelicerata</taxon>
        <taxon>Arachnida</taxon>
        <taxon>Araneae</taxon>
        <taxon>Araneomorphae</taxon>
        <taxon>Entelegynae</taxon>
        <taxon>Araneoidea</taxon>
        <taxon>Araneidae</taxon>
        <taxon>Araneus</taxon>
    </lineage>
</organism>
<evidence type="ECO:0000256" key="1">
    <source>
        <dbReference type="SAM" id="MobiDB-lite"/>
    </source>
</evidence>
<sequence>MTDRVSLPPSTKTKPESANSRASSRRPCNGPVARRLGRIKENYRRPEELFKWFQCIPRIEMSRDQLSKYPNLIVAVSSGSGRENVARGGTREYLILILWLPIIAETLKFGFHVER</sequence>
<feature type="region of interest" description="Disordered" evidence="1">
    <location>
        <begin position="1"/>
        <end position="32"/>
    </location>
</feature>
<dbReference type="AlphaFoldDB" id="A0A4Y2CPH3"/>
<dbReference type="EMBL" id="BGPR01087017">
    <property type="protein sequence ID" value="GBM05608.1"/>
    <property type="molecule type" value="Genomic_DNA"/>
</dbReference>
<comment type="caution">
    <text evidence="2">The sequence shown here is derived from an EMBL/GenBank/DDBJ whole genome shotgun (WGS) entry which is preliminary data.</text>
</comment>
<evidence type="ECO:0000313" key="2">
    <source>
        <dbReference type="EMBL" id="GBM05608.1"/>
    </source>
</evidence>